<feature type="compositionally biased region" description="Basic and acidic residues" evidence="9">
    <location>
        <begin position="92"/>
        <end position="104"/>
    </location>
</feature>
<feature type="transmembrane region" description="Helical" evidence="8">
    <location>
        <begin position="247"/>
        <end position="271"/>
    </location>
</feature>
<evidence type="ECO:0000256" key="2">
    <source>
        <dbReference type="ARBA" id="ARBA00007651"/>
    </source>
</evidence>
<keyword evidence="4 8" id="KW-1003">Cell membrane</keyword>
<evidence type="ECO:0000256" key="5">
    <source>
        <dbReference type="ARBA" id="ARBA00022692"/>
    </source>
</evidence>
<evidence type="ECO:0000256" key="9">
    <source>
        <dbReference type="SAM" id="MobiDB-lite"/>
    </source>
</evidence>
<feature type="domain" description="Casparian strip membrane protein" evidence="10">
    <location>
        <begin position="125"/>
        <end position="258"/>
    </location>
</feature>
<comment type="subunit">
    <text evidence="3 8">Homodimer and heterodimers.</text>
</comment>
<dbReference type="InterPro" id="IPR032838">
    <property type="entry name" value="Vwaint_dom"/>
</dbReference>
<evidence type="ECO:0000256" key="6">
    <source>
        <dbReference type="ARBA" id="ARBA00022989"/>
    </source>
</evidence>
<evidence type="ECO:0000256" key="1">
    <source>
        <dbReference type="ARBA" id="ARBA00004651"/>
    </source>
</evidence>
<feature type="compositionally biased region" description="Acidic residues" evidence="9">
    <location>
        <begin position="105"/>
        <end position="114"/>
    </location>
</feature>
<proteinExistence type="inferred from homology"/>
<organism evidence="12 13">
    <name type="scientific">Panicum virgatum</name>
    <name type="common">Blackwell switchgrass</name>
    <dbReference type="NCBI Taxonomy" id="38727"/>
    <lineage>
        <taxon>Eukaryota</taxon>
        <taxon>Viridiplantae</taxon>
        <taxon>Streptophyta</taxon>
        <taxon>Embryophyta</taxon>
        <taxon>Tracheophyta</taxon>
        <taxon>Spermatophyta</taxon>
        <taxon>Magnoliopsida</taxon>
        <taxon>Liliopsida</taxon>
        <taxon>Poales</taxon>
        <taxon>Poaceae</taxon>
        <taxon>PACMAD clade</taxon>
        <taxon>Panicoideae</taxon>
        <taxon>Panicodae</taxon>
        <taxon>Paniceae</taxon>
        <taxon>Panicinae</taxon>
        <taxon>Panicum</taxon>
        <taxon>Panicum sect. Hiantes</taxon>
    </lineage>
</organism>
<keyword evidence="5 8" id="KW-0812">Transmembrane</keyword>
<feature type="transmembrane region" description="Helical" evidence="8">
    <location>
        <begin position="131"/>
        <end position="149"/>
    </location>
</feature>
<evidence type="ECO:0000256" key="4">
    <source>
        <dbReference type="ARBA" id="ARBA00022475"/>
    </source>
</evidence>
<feature type="domain" description="VWA-Hint protein Vwaint" evidence="11">
    <location>
        <begin position="29"/>
        <end position="96"/>
    </location>
</feature>
<keyword evidence="6 8" id="KW-1133">Transmembrane helix</keyword>
<evidence type="ECO:0000313" key="13">
    <source>
        <dbReference type="Proteomes" id="UP000823388"/>
    </source>
</evidence>
<comment type="caution">
    <text evidence="12">The sequence shown here is derived from an EMBL/GenBank/DDBJ whole genome shotgun (WGS) entry which is preliminary data.</text>
</comment>
<gene>
    <name evidence="12" type="ORF">PVAP13_8NG239501</name>
</gene>
<dbReference type="Pfam" id="PF04535">
    <property type="entry name" value="CASP_dom"/>
    <property type="match status" value="1"/>
</dbReference>
<dbReference type="Pfam" id="PF14624">
    <property type="entry name" value="Vwaint"/>
    <property type="match status" value="1"/>
</dbReference>
<feature type="region of interest" description="Disordered" evidence="9">
    <location>
        <begin position="92"/>
        <end position="121"/>
    </location>
</feature>
<evidence type="ECO:0000256" key="7">
    <source>
        <dbReference type="ARBA" id="ARBA00023136"/>
    </source>
</evidence>
<dbReference type="Proteomes" id="UP000823388">
    <property type="component" value="Chromosome 8N"/>
</dbReference>
<accession>A0A8T0P993</accession>
<keyword evidence="13" id="KW-1185">Reference proteome</keyword>
<keyword evidence="7 8" id="KW-0472">Membrane</keyword>
<evidence type="ECO:0000259" key="11">
    <source>
        <dbReference type="Pfam" id="PF14624"/>
    </source>
</evidence>
<name>A0A8T0P993_PANVG</name>
<dbReference type="PANTHER" id="PTHR33573:SF35">
    <property type="entry name" value="CASP-LIKE PROTEIN 4U1"/>
    <property type="match status" value="1"/>
</dbReference>
<dbReference type="InterPro" id="IPR006702">
    <property type="entry name" value="CASP_dom"/>
</dbReference>
<evidence type="ECO:0000256" key="8">
    <source>
        <dbReference type="RuleBase" id="RU361233"/>
    </source>
</evidence>
<comment type="subcellular location">
    <subcellularLocation>
        <location evidence="1 8">Cell membrane</location>
        <topology evidence="1 8">Multi-pass membrane protein</topology>
    </subcellularLocation>
</comment>
<feature type="transmembrane region" description="Helical" evidence="8">
    <location>
        <begin position="208"/>
        <end position="227"/>
    </location>
</feature>
<sequence length="279" mass="31543">MEEAEGDRLEDARNILAEALRALERIVNPMVDMLRRELQRLLELFRTKDTYRKQGRPYAISSLASHGRQRFTARGDAEDVRLFATRRMDTYLEQAKRPDEKPPTADEDVREEAEPERAVPQDGDRWTVTSVALRLLATVLSLLAFSIMASARTSGWDGDRYGRYEPYRYAVGVNVVVCICSISQVIVELRRLHRSAAPPSTSIYCIHLFLDQVLAYLLMSAASAAASRNHLWAARFGEDQFCRKISVVVWLSFLGFLALSANALIALANFFGRIDMPAN</sequence>
<protein>
    <recommendedName>
        <fullName evidence="8">CASP-like protein</fullName>
    </recommendedName>
</protein>
<evidence type="ECO:0000256" key="3">
    <source>
        <dbReference type="ARBA" id="ARBA00011489"/>
    </source>
</evidence>
<dbReference type="GO" id="GO:0005886">
    <property type="term" value="C:plasma membrane"/>
    <property type="evidence" value="ECO:0007669"/>
    <property type="project" value="UniProtKB-SubCell"/>
</dbReference>
<evidence type="ECO:0000259" key="10">
    <source>
        <dbReference type="Pfam" id="PF04535"/>
    </source>
</evidence>
<dbReference type="AlphaFoldDB" id="A0A8T0P993"/>
<dbReference type="PANTHER" id="PTHR33573">
    <property type="entry name" value="CASP-LIKE PROTEIN 4A4"/>
    <property type="match status" value="1"/>
</dbReference>
<comment type="similarity">
    <text evidence="2 8">Belongs to the Casparian strip membrane proteins (CASP) family.</text>
</comment>
<feature type="transmembrane region" description="Helical" evidence="8">
    <location>
        <begin position="169"/>
        <end position="187"/>
    </location>
</feature>
<evidence type="ECO:0000313" key="12">
    <source>
        <dbReference type="EMBL" id="KAG2557568.1"/>
    </source>
</evidence>
<reference evidence="12" key="1">
    <citation type="submission" date="2020-05" db="EMBL/GenBank/DDBJ databases">
        <title>WGS assembly of Panicum virgatum.</title>
        <authorList>
            <person name="Lovell J.T."/>
            <person name="Jenkins J."/>
            <person name="Shu S."/>
            <person name="Juenger T.E."/>
            <person name="Schmutz J."/>
        </authorList>
    </citation>
    <scope>NUCLEOTIDE SEQUENCE</scope>
    <source>
        <strain evidence="12">AP13</strain>
    </source>
</reference>
<dbReference type="EMBL" id="CM029052">
    <property type="protein sequence ID" value="KAG2557568.1"/>
    <property type="molecule type" value="Genomic_DNA"/>
</dbReference>